<comment type="subunit">
    <text evidence="3">Homohexamer.</text>
</comment>
<evidence type="ECO:0000256" key="7">
    <source>
        <dbReference type="PIRSR" id="PIRSR000185-1"/>
    </source>
</evidence>
<dbReference type="STRING" id="1333998.M2A_1581"/>
<evidence type="ECO:0000256" key="2">
    <source>
        <dbReference type="ARBA" id="ARBA00006382"/>
    </source>
</evidence>
<dbReference type="SUPFAM" id="SSF51735">
    <property type="entry name" value="NAD(P)-binding Rossmann-fold domains"/>
    <property type="match status" value="1"/>
</dbReference>
<dbReference type="NCBIfam" id="NF006929">
    <property type="entry name" value="PRK09414.1"/>
    <property type="match status" value="1"/>
</dbReference>
<dbReference type="SMART" id="SM00839">
    <property type="entry name" value="ELFV_dehydrog"/>
    <property type="match status" value="1"/>
</dbReference>
<dbReference type="SUPFAM" id="SSF53223">
    <property type="entry name" value="Aminoacid dehydrogenase-like, N-terminal domain"/>
    <property type="match status" value="1"/>
</dbReference>
<evidence type="ECO:0000256" key="1">
    <source>
        <dbReference type="ARBA" id="ARBA00003868"/>
    </source>
</evidence>
<sequence length="447" mass="48495">MKYASLDDFMNGVEARDPHQREFLQAVKEVMDSVWPFVEEVPHYAEQGLLDRLVEPERVIQFRIPWTDDEGVVRVNRGWRVQHNSALGPYKGGMRFKPDLTLSVLKFLAFEQTFKNALTTLPLGGGKGGADFDPKGKSEGEVMRFCQSLVLELSRHVGPHTDVPAGDIGVGEREIGFMAGMARKITNSAEAVFTGKNLSFGGSHLRKQATGYGVIYFTERMLARRGESLEGKSIAISGAGNVAQHAIEKAMQHGARVVTASDSSGAVFDPAGFDEEKFAALQHIKNVERGSLETYAEKFGLAFEKGKHPWGAKAEIAMPCATQNELMEKDAKTLAENGTRYVVEGANMPVSADALEVFKEAGVCFAPGKAANAGGVAVSGLEMSQGSMGLRWPREEVEQRLQSIMCEIEESCAVYGTKNGDCVNYVDGANVVGFTRVADAMLAQGVT</sequence>
<feature type="binding site" evidence="8">
    <location>
        <position position="379"/>
    </location>
    <ligand>
        <name>substrate</name>
    </ligand>
</feature>
<dbReference type="GO" id="GO:0000166">
    <property type="term" value="F:nucleotide binding"/>
    <property type="evidence" value="ECO:0007669"/>
    <property type="project" value="UniProtKB-KW"/>
</dbReference>
<feature type="binding site" evidence="8">
    <location>
        <position position="166"/>
    </location>
    <ligand>
        <name>substrate</name>
    </ligand>
</feature>
<feature type="binding site" evidence="8">
    <location>
        <position position="241"/>
    </location>
    <ligand>
        <name>NAD(+)</name>
        <dbReference type="ChEBI" id="CHEBI:57540"/>
    </ligand>
</feature>
<evidence type="ECO:0000313" key="12">
    <source>
        <dbReference type="EMBL" id="GAK45082.1"/>
    </source>
</evidence>
<evidence type="ECO:0000256" key="8">
    <source>
        <dbReference type="PIRSR" id="PIRSR000185-2"/>
    </source>
</evidence>
<dbReference type="InterPro" id="IPR006097">
    <property type="entry name" value="Glu/Leu/Phe/Val/Trp_DH_dimer"/>
</dbReference>
<dbReference type="InterPro" id="IPR036291">
    <property type="entry name" value="NAD(P)-bd_dom_sf"/>
</dbReference>
<feature type="binding site" evidence="8">
    <location>
        <position position="112"/>
    </location>
    <ligand>
        <name>substrate</name>
    </ligand>
</feature>
<dbReference type="InterPro" id="IPR046346">
    <property type="entry name" value="Aminoacid_DH-like_N_sf"/>
</dbReference>
<dbReference type="PIRSF" id="PIRSF000185">
    <property type="entry name" value="Glu_DH"/>
    <property type="match status" value="1"/>
</dbReference>
<dbReference type="EMBL" id="BBIO01000007">
    <property type="protein sequence ID" value="GAK45082.1"/>
    <property type="molecule type" value="Genomic_DNA"/>
</dbReference>
<dbReference type="PANTHER" id="PTHR43571">
    <property type="entry name" value="NADP-SPECIFIC GLUTAMATE DEHYDROGENASE 1-RELATED"/>
    <property type="match status" value="1"/>
</dbReference>
<protein>
    <recommendedName>
        <fullName evidence="6">Glutamate dehydrogenase</fullName>
    </recommendedName>
</protein>
<dbReference type="RefSeq" id="WP_045445530.1">
    <property type="nucleotide sequence ID" value="NZ_BBIO01000007.1"/>
</dbReference>
<dbReference type="FunFam" id="1.10.285.10:FF:000001">
    <property type="entry name" value="Glutamate dehydrogenase"/>
    <property type="match status" value="1"/>
</dbReference>
<proteinExistence type="inferred from homology"/>
<dbReference type="Gene3D" id="3.40.50.720">
    <property type="entry name" value="NAD(P)-binding Rossmann-like Domain"/>
    <property type="match status" value="1"/>
</dbReference>
<feature type="active site" description="Proton donor" evidence="7">
    <location>
        <position position="127"/>
    </location>
</feature>
<dbReference type="eggNOG" id="COG0334">
    <property type="taxonomic scope" value="Bacteria"/>
</dbReference>
<dbReference type="InterPro" id="IPR006096">
    <property type="entry name" value="Glu/Leu/Phe/Val/Trp_DH_C"/>
</dbReference>
<dbReference type="GO" id="GO:0004354">
    <property type="term" value="F:glutamate dehydrogenase (NADP+) activity"/>
    <property type="evidence" value="ECO:0007669"/>
    <property type="project" value="UniProtKB-EC"/>
</dbReference>
<feature type="binding site" evidence="8">
    <location>
        <position position="91"/>
    </location>
    <ligand>
        <name>substrate</name>
    </ligand>
</feature>
<feature type="site" description="Important for catalysis" evidence="9">
    <location>
        <position position="167"/>
    </location>
</feature>
<feature type="binding site" evidence="8">
    <location>
        <position position="210"/>
    </location>
    <ligand>
        <name>NAD(+)</name>
        <dbReference type="ChEBI" id="CHEBI:57540"/>
    </ligand>
</feature>
<evidence type="ECO:0000259" key="11">
    <source>
        <dbReference type="SMART" id="SM00839"/>
    </source>
</evidence>
<evidence type="ECO:0000256" key="9">
    <source>
        <dbReference type="PIRSR" id="PIRSR000185-3"/>
    </source>
</evidence>
<dbReference type="InterPro" id="IPR050724">
    <property type="entry name" value="Glu_Leu_Phe_Val_DH"/>
</dbReference>
<evidence type="ECO:0000256" key="5">
    <source>
        <dbReference type="ARBA" id="ARBA00048584"/>
    </source>
</evidence>
<dbReference type="Proteomes" id="UP000028702">
    <property type="component" value="Unassembled WGS sequence"/>
</dbReference>
<dbReference type="GO" id="GO:0006537">
    <property type="term" value="P:glutamate biosynthetic process"/>
    <property type="evidence" value="ECO:0007669"/>
    <property type="project" value="TreeGrafter"/>
</dbReference>
<dbReference type="Pfam" id="PF00208">
    <property type="entry name" value="ELFV_dehydrog"/>
    <property type="match status" value="1"/>
</dbReference>
<dbReference type="Gene3D" id="3.40.50.10860">
    <property type="entry name" value="Leucine Dehydrogenase, chain A, domain 1"/>
    <property type="match status" value="1"/>
</dbReference>
<comment type="function">
    <text evidence="1">Catalyzes the reversible oxidative deamination of glutamate to alpha-ketoglutarate and ammonia.</text>
</comment>
<evidence type="ECO:0000256" key="10">
    <source>
        <dbReference type="RuleBase" id="RU004417"/>
    </source>
</evidence>
<dbReference type="PRINTS" id="PR00082">
    <property type="entry name" value="GLFDHDRGNASE"/>
</dbReference>
<dbReference type="InterPro" id="IPR033524">
    <property type="entry name" value="Glu/Leu/Phe/Val_DH_AS"/>
</dbReference>
<accession>A0A081BAL4</accession>
<gene>
    <name evidence="12" type="ORF">M2A_1581</name>
</gene>
<keyword evidence="4 6" id="KW-0560">Oxidoreductase</keyword>
<feature type="binding site" evidence="8">
    <location>
        <position position="115"/>
    </location>
    <ligand>
        <name>substrate</name>
    </ligand>
</feature>
<evidence type="ECO:0000256" key="6">
    <source>
        <dbReference type="PIRNR" id="PIRNR000185"/>
    </source>
</evidence>
<dbReference type="FunFam" id="3.40.50.720:FF:000030">
    <property type="entry name" value="Glutamate dehydrogenase"/>
    <property type="match status" value="1"/>
</dbReference>
<keyword evidence="13" id="KW-1185">Reference proteome</keyword>
<evidence type="ECO:0000313" key="13">
    <source>
        <dbReference type="Proteomes" id="UP000028702"/>
    </source>
</evidence>
<dbReference type="Gene3D" id="1.10.285.10">
    <property type="entry name" value="Glutamate Dehydrogenase, chain A, domain 3"/>
    <property type="match status" value="2"/>
</dbReference>
<evidence type="ECO:0000256" key="3">
    <source>
        <dbReference type="ARBA" id="ARBA00011643"/>
    </source>
</evidence>
<comment type="similarity">
    <text evidence="2 6 10">Belongs to the Glu/Leu/Phe/Val dehydrogenases family.</text>
</comment>
<feature type="domain" description="Glutamate/phenylalanine/leucine/valine/L-tryptophan dehydrogenase C-terminal" evidence="11">
    <location>
        <begin position="203"/>
        <end position="445"/>
    </location>
</feature>
<name>A0A081BAL4_9HYPH</name>
<organism evidence="12 13">
    <name type="scientific">Tepidicaulis marinus</name>
    <dbReference type="NCBI Taxonomy" id="1333998"/>
    <lineage>
        <taxon>Bacteria</taxon>
        <taxon>Pseudomonadati</taxon>
        <taxon>Pseudomonadota</taxon>
        <taxon>Alphaproteobacteria</taxon>
        <taxon>Hyphomicrobiales</taxon>
        <taxon>Parvibaculaceae</taxon>
        <taxon>Tepidicaulis</taxon>
    </lineage>
</organism>
<dbReference type="FunFam" id="3.40.50.10860:FF:000002">
    <property type="entry name" value="Glutamate dehydrogenase"/>
    <property type="match status" value="1"/>
</dbReference>
<dbReference type="InterPro" id="IPR033922">
    <property type="entry name" value="NAD_bind_Glu_DH"/>
</dbReference>
<dbReference type="InterPro" id="IPR014362">
    <property type="entry name" value="Glu_DH"/>
</dbReference>
<dbReference type="PANTHER" id="PTHR43571:SF1">
    <property type="entry name" value="NADP-SPECIFIC GLUTAMATE DEHYDROGENASE 1-RELATED"/>
    <property type="match status" value="1"/>
</dbReference>
<dbReference type="GO" id="GO:0005829">
    <property type="term" value="C:cytosol"/>
    <property type="evidence" value="ECO:0007669"/>
    <property type="project" value="TreeGrafter"/>
</dbReference>
<keyword evidence="8" id="KW-0547">Nucleotide-binding</keyword>
<dbReference type="InterPro" id="IPR006095">
    <property type="entry name" value="Glu/Leu/Phe/Val/Trp_DH"/>
</dbReference>
<dbReference type="Pfam" id="PF02812">
    <property type="entry name" value="ELFV_dehydrog_N"/>
    <property type="match status" value="1"/>
</dbReference>
<comment type="caution">
    <text evidence="12">The sequence shown here is derived from an EMBL/GenBank/DDBJ whole genome shotgun (WGS) entry which is preliminary data.</text>
</comment>
<dbReference type="PROSITE" id="PS00074">
    <property type="entry name" value="GLFV_DEHYDROGENASE"/>
    <property type="match status" value="1"/>
</dbReference>
<keyword evidence="8" id="KW-0520">NAD</keyword>
<reference evidence="12 13" key="1">
    <citation type="submission" date="2014-07" db="EMBL/GenBank/DDBJ databases">
        <title>Tepidicaulis marinum gen. nov., sp. nov., a novel marine bacterium denitrifying nitrate to nitrous oxide strictly under microaerobic conditions.</title>
        <authorList>
            <person name="Takeuchi M."/>
            <person name="Yamagishi T."/>
            <person name="Kamagata Y."/>
            <person name="Oshima K."/>
            <person name="Hattori M."/>
            <person name="Katayama T."/>
            <person name="Hanada S."/>
            <person name="Tamaki H."/>
            <person name="Marumo K."/>
            <person name="Maeda H."/>
            <person name="Nedachi M."/>
            <person name="Iwasaki W."/>
            <person name="Suwa Y."/>
            <person name="Sakata S."/>
        </authorList>
    </citation>
    <scope>NUCLEOTIDE SEQUENCE [LARGE SCALE GENOMIC DNA]</scope>
    <source>
        <strain evidence="12 13">MA2</strain>
    </source>
</reference>
<dbReference type="CDD" id="cd05313">
    <property type="entry name" value="NAD_bind_2_Glu_DH"/>
    <property type="match status" value="1"/>
</dbReference>
<dbReference type="AlphaFoldDB" id="A0A081BAL4"/>
<evidence type="ECO:0000256" key="4">
    <source>
        <dbReference type="ARBA" id="ARBA00023002"/>
    </source>
</evidence>
<comment type="catalytic activity">
    <reaction evidence="5">
        <text>L-glutamate + NADP(+) + H2O = 2-oxoglutarate + NH4(+) + NADPH + H(+)</text>
        <dbReference type="Rhea" id="RHEA:11612"/>
        <dbReference type="ChEBI" id="CHEBI:15377"/>
        <dbReference type="ChEBI" id="CHEBI:15378"/>
        <dbReference type="ChEBI" id="CHEBI:16810"/>
        <dbReference type="ChEBI" id="CHEBI:28938"/>
        <dbReference type="ChEBI" id="CHEBI:29985"/>
        <dbReference type="ChEBI" id="CHEBI:57783"/>
        <dbReference type="ChEBI" id="CHEBI:58349"/>
        <dbReference type="EC" id="1.4.1.4"/>
    </reaction>
</comment>